<dbReference type="Proteomes" id="UP001229346">
    <property type="component" value="Unassembled WGS sequence"/>
</dbReference>
<feature type="domain" description="Histidine kinase" evidence="10">
    <location>
        <begin position="226"/>
        <end position="440"/>
    </location>
</feature>
<gene>
    <name evidence="11" type="ORF">J2T15_000747</name>
</gene>
<dbReference type="InterPro" id="IPR036890">
    <property type="entry name" value="HATPase_C_sf"/>
</dbReference>
<evidence type="ECO:0000313" key="11">
    <source>
        <dbReference type="EMBL" id="MDQ0111314.1"/>
    </source>
</evidence>
<dbReference type="InterPro" id="IPR004358">
    <property type="entry name" value="Sig_transdc_His_kin-like_C"/>
</dbReference>
<dbReference type="Gene3D" id="3.30.565.10">
    <property type="entry name" value="Histidine kinase-like ATPase, C-terminal domain"/>
    <property type="match status" value="1"/>
</dbReference>
<protein>
    <recommendedName>
        <fullName evidence="2">histidine kinase</fullName>
        <ecNumber evidence="2">2.7.13.3</ecNumber>
    </recommendedName>
</protein>
<keyword evidence="6 11" id="KW-0418">Kinase</keyword>
<dbReference type="GO" id="GO:0016301">
    <property type="term" value="F:kinase activity"/>
    <property type="evidence" value="ECO:0007669"/>
    <property type="project" value="UniProtKB-KW"/>
</dbReference>
<keyword evidence="8" id="KW-0902">Two-component regulatory system</keyword>
<name>A0ABT9TYP3_PAEHA</name>
<evidence type="ECO:0000256" key="6">
    <source>
        <dbReference type="ARBA" id="ARBA00022777"/>
    </source>
</evidence>
<evidence type="ECO:0000256" key="7">
    <source>
        <dbReference type="ARBA" id="ARBA00022840"/>
    </source>
</evidence>
<keyword evidence="3" id="KW-0597">Phosphoprotein</keyword>
<dbReference type="SUPFAM" id="SSF55874">
    <property type="entry name" value="ATPase domain of HSP90 chaperone/DNA topoisomerase II/histidine kinase"/>
    <property type="match status" value="1"/>
</dbReference>
<reference evidence="11 12" key="1">
    <citation type="submission" date="2023-07" db="EMBL/GenBank/DDBJ databases">
        <title>Sorghum-associated microbial communities from plants grown in Nebraska, USA.</title>
        <authorList>
            <person name="Schachtman D."/>
        </authorList>
    </citation>
    <scope>NUCLEOTIDE SEQUENCE [LARGE SCALE GENOMIC DNA]</scope>
    <source>
        <strain evidence="11 12">CC482</strain>
    </source>
</reference>
<accession>A0ABT9TYP3</accession>
<dbReference type="Pfam" id="PF02518">
    <property type="entry name" value="HATPase_c"/>
    <property type="match status" value="1"/>
</dbReference>
<keyword evidence="7" id="KW-0067">ATP-binding</keyword>
<dbReference type="PANTHER" id="PTHR43065:SF10">
    <property type="entry name" value="PEROXIDE STRESS-ACTIVATED HISTIDINE KINASE MAK3"/>
    <property type="match status" value="1"/>
</dbReference>
<comment type="catalytic activity">
    <reaction evidence="1">
        <text>ATP + protein L-histidine = ADP + protein N-phospho-L-histidine.</text>
        <dbReference type="EC" id="2.7.13.3"/>
    </reaction>
</comment>
<evidence type="ECO:0000256" key="9">
    <source>
        <dbReference type="SAM" id="Phobius"/>
    </source>
</evidence>
<dbReference type="PRINTS" id="PR00344">
    <property type="entry name" value="BCTRLSENSOR"/>
</dbReference>
<sequence>MLFYFAALLLAAIIVLLNNRNSETSRWTSFFLFFASIGGTSDWLIEQDALAAARLVQLLNYTITPYGVLIFSLLYADKLQTRRKRNYAKTFLLIPSMIIAILEYSLPNRSIFYIVLLLCSAPYYLASCYMLITSFWQETDARMKRNRFISMLIIVPPLLGVLIFIYVAKVIYPAFDFFQYISVFMIYSFALALLCTFLYGVLGVRLKFEQDPLQSTMQAVSSGTALLNHTIKNEIGKIAISTENLKSMYSDTDAANEQSQQHMQIIENATEHMLGMVSRIHNQMKPIVLQEQSYRLDKLMDQCIAHHIGLFQKYNVEVATSYGVKPVIVCDPIHLSEAISNVLTNACDAMAAEEKGKLSIRLEAAKRAVVLTIQDSGHGIPQEHLARVFDPFYSSGKSGKNFGLGLSYVYNVMAKSGGNVKLSNGDKGGLTVSFYFPRHKVVRIQ</sequence>
<keyword evidence="12" id="KW-1185">Reference proteome</keyword>
<dbReference type="RefSeq" id="WP_307201191.1">
    <property type="nucleotide sequence ID" value="NZ_JAUSSU010000002.1"/>
</dbReference>
<evidence type="ECO:0000256" key="4">
    <source>
        <dbReference type="ARBA" id="ARBA00022679"/>
    </source>
</evidence>
<feature type="transmembrane region" description="Helical" evidence="9">
    <location>
        <begin position="180"/>
        <end position="202"/>
    </location>
</feature>
<evidence type="ECO:0000256" key="2">
    <source>
        <dbReference type="ARBA" id="ARBA00012438"/>
    </source>
</evidence>
<feature type="transmembrane region" description="Helical" evidence="9">
    <location>
        <begin position="111"/>
        <end position="136"/>
    </location>
</feature>
<evidence type="ECO:0000256" key="3">
    <source>
        <dbReference type="ARBA" id="ARBA00022553"/>
    </source>
</evidence>
<dbReference type="PANTHER" id="PTHR43065">
    <property type="entry name" value="SENSOR HISTIDINE KINASE"/>
    <property type="match status" value="1"/>
</dbReference>
<keyword evidence="4" id="KW-0808">Transferase</keyword>
<feature type="transmembrane region" description="Helical" evidence="9">
    <location>
        <begin position="87"/>
        <end position="105"/>
    </location>
</feature>
<keyword evidence="9" id="KW-0812">Transmembrane</keyword>
<dbReference type="EC" id="2.7.13.3" evidence="2"/>
<feature type="transmembrane region" description="Helical" evidence="9">
    <location>
        <begin position="58"/>
        <end position="75"/>
    </location>
</feature>
<evidence type="ECO:0000259" key="10">
    <source>
        <dbReference type="PROSITE" id="PS50109"/>
    </source>
</evidence>
<comment type="caution">
    <text evidence="11">The sequence shown here is derived from an EMBL/GenBank/DDBJ whole genome shotgun (WGS) entry which is preliminary data.</text>
</comment>
<feature type="transmembrane region" description="Helical" evidence="9">
    <location>
        <begin position="148"/>
        <end position="168"/>
    </location>
</feature>
<proteinExistence type="predicted"/>
<evidence type="ECO:0000256" key="8">
    <source>
        <dbReference type="ARBA" id="ARBA00023012"/>
    </source>
</evidence>
<keyword evidence="9" id="KW-0472">Membrane</keyword>
<dbReference type="SMART" id="SM00387">
    <property type="entry name" value="HATPase_c"/>
    <property type="match status" value="1"/>
</dbReference>
<dbReference type="InterPro" id="IPR005467">
    <property type="entry name" value="His_kinase_dom"/>
</dbReference>
<dbReference type="InterPro" id="IPR003594">
    <property type="entry name" value="HATPase_dom"/>
</dbReference>
<keyword evidence="5" id="KW-0547">Nucleotide-binding</keyword>
<dbReference type="PROSITE" id="PS50109">
    <property type="entry name" value="HIS_KIN"/>
    <property type="match status" value="1"/>
</dbReference>
<organism evidence="11 12">
    <name type="scientific">Paenibacillus harenae</name>
    <dbReference type="NCBI Taxonomy" id="306543"/>
    <lineage>
        <taxon>Bacteria</taxon>
        <taxon>Bacillati</taxon>
        <taxon>Bacillota</taxon>
        <taxon>Bacilli</taxon>
        <taxon>Bacillales</taxon>
        <taxon>Paenibacillaceae</taxon>
        <taxon>Paenibacillus</taxon>
    </lineage>
</organism>
<evidence type="ECO:0000256" key="1">
    <source>
        <dbReference type="ARBA" id="ARBA00000085"/>
    </source>
</evidence>
<keyword evidence="9" id="KW-1133">Transmembrane helix</keyword>
<evidence type="ECO:0000313" key="12">
    <source>
        <dbReference type="Proteomes" id="UP001229346"/>
    </source>
</evidence>
<dbReference type="EMBL" id="JAUSSU010000002">
    <property type="protein sequence ID" value="MDQ0111314.1"/>
    <property type="molecule type" value="Genomic_DNA"/>
</dbReference>
<evidence type="ECO:0000256" key="5">
    <source>
        <dbReference type="ARBA" id="ARBA00022741"/>
    </source>
</evidence>
<dbReference type="CDD" id="cd00075">
    <property type="entry name" value="HATPase"/>
    <property type="match status" value="1"/>
</dbReference>